<feature type="region of interest" description="Disordered" evidence="4">
    <location>
        <begin position="550"/>
        <end position="672"/>
    </location>
</feature>
<dbReference type="OrthoDB" id="310853at2759"/>
<protein>
    <recommendedName>
        <fullName evidence="5">Timeless N-terminal domain-containing protein</fullName>
    </recommendedName>
</protein>
<dbReference type="GO" id="GO:0043111">
    <property type="term" value="P:replication fork arrest"/>
    <property type="evidence" value="ECO:0000318"/>
    <property type="project" value="GO_Central"/>
</dbReference>
<feature type="compositionally biased region" description="Basic residues" evidence="4">
    <location>
        <begin position="553"/>
        <end position="564"/>
    </location>
</feature>
<dbReference type="Pfam" id="PF04821">
    <property type="entry name" value="TIMELESS"/>
    <property type="match status" value="1"/>
</dbReference>
<dbReference type="PANTHER" id="PTHR22940:SF4">
    <property type="entry name" value="PROTEIN TIMELESS HOMOLOG"/>
    <property type="match status" value="1"/>
</dbReference>
<feature type="compositionally biased region" description="Acidic residues" evidence="4">
    <location>
        <begin position="1311"/>
        <end position="1320"/>
    </location>
</feature>
<feature type="compositionally biased region" description="Basic and acidic residues" evidence="4">
    <location>
        <begin position="597"/>
        <end position="614"/>
    </location>
</feature>
<evidence type="ECO:0000256" key="2">
    <source>
        <dbReference type="ARBA" id="ARBA00023242"/>
    </source>
</evidence>
<dbReference type="Proteomes" id="UP000813463">
    <property type="component" value="Chromosome 3"/>
</dbReference>
<keyword evidence="2" id="KW-0539">Nucleus</keyword>
<evidence type="ECO:0000256" key="4">
    <source>
        <dbReference type="SAM" id="MobiDB-lite"/>
    </source>
</evidence>
<dbReference type="GO" id="GO:0006281">
    <property type="term" value="P:DNA repair"/>
    <property type="evidence" value="ECO:0000318"/>
    <property type="project" value="GO_Central"/>
</dbReference>
<dbReference type="GO" id="GO:0003677">
    <property type="term" value="F:DNA binding"/>
    <property type="evidence" value="ECO:0000318"/>
    <property type="project" value="GO_Central"/>
</dbReference>
<feature type="compositionally biased region" description="Basic and acidic residues" evidence="4">
    <location>
        <begin position="1114"/>
        <end position="1132"/>
    </location>
</feature>
<evidence type="ECO:0000256" key="1">
    <source>
        <dbReference type="ARBA" id="ARBA00004123"/>
    </source>
</evidence>
<dbReference type="InterPro" id="IPR006906">
    <property type="entry name" value="Timeless_N"/>
</dbReference>
<evidence type="ECO:0000259" key="5">
    <source>
        <dbReference type="Pfam" id="PF04821"/>
    </source>
</evidence>
<gene>
    <name evidence="7" type="primary">LOC110779756</name>
</gene>
<sequence length="1320" mass="149085">MNTEGLSIICSGLGSIEETEGANYYSKDEYCLDNLKDLLRFLRRDDPSTRDVFKQVCKWDIVSKNLIPIIEHCQDDRNLTLNAVKVLVFLTMPLEAASKDFNEQLEYLWGIKFAITISDVVAVIVSLLEKPLENLECKTFSEDDWKLVQLVLTLFRNILAVQDISAHQKASGSASLYLSLRDDFLDRLFRENVMDLIIIITQHVGGSCRYLRHDNLLLLEIYHHVITGQDAELIAKICQEKSKVDGEAKPCLESLKCIMEEETSKRKLTRLHASRHSKFSGTFTRLTLDGSKTMCKGRPSSASCDNKLLKPEKLHRGPSKRIVKDYARLPTTKRSILESLHEFLKQFLTGGYNVLMQSIAHDIEKEHHAIQTNDVLMFFHLAQFVTCFQHHISQLTKSNADVNNNSSVSDDDDGDDSTWFKGDICGPVAATMNDSMFVVVIAKWQLAFEGLKETKNNAFLSICGSLIKTMIQMLDLVLKTMPEKSREPQTARIILYKLFYDQTDQGLTQFLLNMVRSFDAHKQPKSDLADLVEIMHVVIRLMEKLQAHGALRVAKKSRRRKKDKKNTENKTVGDDATGLNGIQPSSNDDLPPNTGNCDKERSTQRDCDEKEETINGHSQVYETKLSSDERQNSGGSLPVADHGESDQILDPIGDGESNQMHEPLGDNDESNQINDDFVVMGADDCDSSADEQLPATNEVDFNMTPLLLSLATSTIISNLCWLLKFYKSNSTATNHYVLCLLRRISDDLDLAPMLYQLSCLAIFYDILDEQKTSPRKECENIVEFLTSLVRRMLRKMRDQPLLFVDLLFWKTRKDCHYINVESIQREVGEMKKEVKNWGHVDETGPSQGKEYTNKKSLADALGDDEYDVSIPNQSHLEKDEDSDEAAGEDFHSYGREDNIIIEDTLDNDPQGVKKKKRRLVLSDKLEEEIRGLHEKYKDNLNCNQLIAEALDPDGNISPAQVSRKCKKLGLQLPSKRSSNMAHLSNDNDQDKEGRSEIDISLQDLNHADGPSYLGRPTQARKRVRAMDEKQELKIRSLFEQFKDHKRCSHMIAKELDPDGVVTAAQVSRKLKKLGLRTSRMKSEVNKEKMDEASTDGDDDSDNLTLSAVRKRSKNKLDASSDKELGSSKHDDQSPGSNSDDELPLGSILKKVKRVRTEPEDKCVDASTNQEDNAGEDSSNQIAQTLAERNEIREAMDVNVDVQKLNTPHRSSAHEAAKSGDLGEGGNQQKNDELFESVNGASNRGSPSNSQEIDATPDTRLYKRGFRQDDDVDSVQNVLKYSELEDSGDDEQAFSVSPESSLKRRKHRIVMDFDDDDDDDE</sequence>
<dbReference type="GO" id="GO:0000076">
    <property type="term" value="P:DNA replication checkpoint signaling"/>
    <property type="evidence" value="ECO:0000318"/>
    <property type="project" value="GO_Central"/>
</dbReference>
<feature type="compositionally biased region" description="Polar residues" evidence="4">
    <location>
        <begin position="974"/>
        <end position="986"/>
    </location>
</feature>
<dbReference type="KEGG" id="soe:110779756"/>
<feature type="region of interest" description="Disordered" evidence="4">
    <location>
        <begin position="1077"/>
        <end position="1320"/>
    </location>
</feature>
<dbReference type="InterPro" id="IPR044998">
    <property type="entry name" value="Timeless"/>
</dbReference>
<feature type="compositionally biased region" description="Acidic residues" evidence="4">
    <location>
        <begin position="1092"/>
        <end position="1101"/>
    </location>
</feature>
<feature type="region of interest" description="Disordered" evidence="4">
    <location>
        <begin position="971"/>
        <end position="993"/>
    </location>
</feature>
<reference evidence="7" key="2">
    <citation type="submission" date="2025-08" db="UniProtKB">
        <authorList>
            <consortium name="RefSeq"/>
        </authorList>
    </citation>
    <scope>IDENTIFICATION</scope>
    <source>
        <tissue evidence="7">Leaf</tissue>
    </source>
</reference>
<name>A0A9R0I055_SPIOL</name>
<keyword evidence="3" id="KW-0131">Cell cycle</keyword>
<evidence type="ECO:0000313" key="6">
    <source>
        <dbReference type="Proteomes" id="UP000813463"/>
    </source>
</evidence>
<evidence type="ECO:0000313" key="7">
    <source>
        <dbReference type="RefSeq" id="XP_021839930.1"/>
    </source>
</evidence>
<dbReference type="GeneID" id="110779756"/>
<feature type="compositionally biased region" description="Polar residues" evidence="4">
    <location>
        <begin position="1238"/>
        <end position="1252"/>
    </location>
</feature>
<proteinExistence type="predicted"/>
<feature type="compositionally biased region" description="Polar residues" evidence="4">
    <location>
        <begin position="1165"/>
        <end position="1183"/>
    </location>
</feature>
<dbReference type="RefSeq" id="XP_021839930.1">
    <property type="nucleotide sequence ID" value="XM_021984238.2"/>
</dbReference>
<comment type="subcellular location">
    <subcellularLocation>
        <location evidence="1">Nucleus</location>
    </subcellularLocation>
</comment>
<accession>A0A9R0I055</accession>
<reference evidence="6" key="1">
    <citation type="journal article" date="2021" name="Nat. Commun.">
        <title>Genomic analyses provide insights into spinach domestication and the genetic basis of agronomic traits.</title>
        <authorList>
            <person name="Cai X."/>
            <person name="Sun X."/>
            <person name="Xu C."/>
            <person name="Sun H."/>
            <person name="Wang X."/>
            <person name="Ge C."/>
            <person name="Zhang Z."/>
            <person name="Wang Q."/>
            <person name="Fei Z."/>
            <person name="Jiao C."/>
            <person name="Wang Q."/>
        </authorList>
    </citation>
    <scope>NUCLEOTIDE SEQUENCE [LARGE SCALE GENOMIC DNA]</scope>
    <source>
        <strain evidence="6">cv. Varoflay</strain>
    </source>
</reference>
<organism evidence="6 7">
    <name type="scientific">Spinacia oleracea</name>
    <name type="common">Spinach</name>
    <dbReference type="NCBI Taxonomy" id="3562"/>
    <lineage>
        <taxon>Eukaryota</taxon>
        <taxon>Viridiplantae</taxon>
        <taxon>Streptophyta</taxon>
        <taxon>Embryophyta</taxon>
        <taxon>Tracheophyta</taxon>
        <taxon>Spermatophyta</taxon>
        <taxon>Magnoliopsida</taxon>
        <taxon>eudicotyledons</taxon>
        <taxon>Gunneridae</taxon>
        <taxon>Pentapetalae</taxon>
        <taxon>Caryophyllales</taxon>
        <taxon>Chenopodiaceae</taxon>
        <taxon>Chenopodioideae</taxon>
        <taxon>Anserineae</taxon>
        <taxon>Spinacia</taxon>
    </lineage>
</organism>
<feature type="domain" description="Timeless N-terminal" evidence="5">
    <location>
        <begin position="25"/>
        <end position="284"/>
    </location>
</feature>
<evidence type="ECO:0000256" key="3">
    <source>
        <dbReference type="ARBA" id="ARBA00023306"/>
    </source>
</evidence>
<dbReference type="PANTHER" id="PTHR22940">
    <property type="entry name" value="TIMEOUT/TIMELESS-2"/>
    <property type="match status" value="1"/>
</dbReference>
<feature type="compositionally biased region" description="Polar residues" evidence="4">
    <location>
        <begin position="580"/>
        <end position="596"/>
    </location>
</feature>
<feature type="compositionally biased region" description="Basic and acidic residues" evidence="4">
    <location>
        <begin position="1080"/>
        <end position="1091"/>
    </location>
</feature>
<feature type="compositionally biased region" description="Basic and acidic residues" evidence="4">
    <location>
        <begin position="1154"/>
        <end position="1163"/>
    </location>
</feature>
<dbReference type="GO" id="GO:0031298">
    <property type="term" value="C:replication fork protection complex"/>
    <property type="evidence" value="ECO:0000318"/>
    <property type="project" value="GO_Central"/>
</dbReference>
<keyword evidence="6" id="KW-1185">Reference proteome</keyword>